<keyword evidence="1" id="KW-0479">Metal-binding</keyword>
<dbReference type="Gene3D" id="3.40.1190.20">
    <property type="match status" value="1"/>
</dbReference>
<dbReference type="GO" id="GO:0016798">
    <property type="term" value="F:hydrolase activity, acting on glycosyl bonds"/>
    <property type="evidence" value="ECO:0007669"/>
    <property type="project" value="TreeGrafter"/>
</dbReference>
<dbReference type="GO" id="GO:0016301">
    <property type="term" value="F:kinase activity"/>
    <property type="evidence" value="ECO:0007669"/>
    <property type="project" value="UniProtKB-KW"/>
</dbReference>
<proteinExistence type="predicted"/>
<dbReference type="PANTHER" id="PTHR42909">
    <property type="entry name" value="ZGC:136858"/>
    <property type="match status" value="1"/>
</dbReference>
<dbReference type="SUPFAM" id="SSF53613">
    <property type="entry name" value="Ribokinase-like"/>
    <property type="match status" value="1"/>
</dbReference>
<feature type="domain" description="Carbohydrate kinase PfkB" evidence="2">
    <location>
        <begin position="3"/>
        <end position="180"/>
    </location>
</feature>
<gene>
    <name evidence="3" type="ORF">CINCED_3A012718</name>
</gene>
<dbReference type="AlphaFoldDB" id="A0A5E4M9W9"/>
<dbReference type="GO" id="GO:0004730">
    <property type="term" value="F:pseudouridylate synthase activity"/>
    <property type="evidence" value="ECO:0007669"/>
    <property type="project" value="TreeGrafter"/>
</dbReference>
<dbReference type="OrthoDB" id="198885at2759"/>
<organism evidence="3 4">
    <name type="scientific">Cinara cedri</name>
    <dbReference type="NCBI Taxonomy" id="506608"/>
    <lineage>
        <taxon>Eukaryota</taxon>
        <taxon>Metazoa</taxon>
        <taxon>Ecdysozoa</taxon>
        <taxon>Arthropoda</taxon>
        <taxon>Hexapoda</taxon>
        <taxon>Insecta</taxon>
        <taxon>Pterygota</taxon>
        <taxon>Neoptera</taxon>
        <taxon>Paraneoptera</taxon>
        <taxon>Hemiptera</taxon>
        <taxon>Sternorrhyncha</taxon>
        <taxon>Aphidomorpha</taxon>
        <taxon>Aphidoidea</taxon>
        <taxon>Aphididae</taxon>
        <taxon>Lachninae</taxon>
        <taxon>Cinara</taxon>
    </lineage>
</organism>
<dbReference type="GO" id="GO:0046872">
    <property type="term" value="F:metal ion binding"/>
    <property type="evidence" value="ECO:0007669"/>
    <property type="project" value="UniProtKB-KW"/>
</dbReference>
<evidence type="ECO:0000313" key="4">
    <source>
        <dbReference type="Proteomes" id="UP000325440"/>
    </source>
</evidence>
<keyword evidence="4" id="KW-1185">Reference proteome</keyword>
<keyword evidence="3" id="KW-0418">Kinase</keyword>
<evidence type="ECO:0000259" key="2">
    <source>
        <dbReference type="Pfam" id="PF00294"/>
    </source>
</evidence>
<evidence type="ECO:0000256" key="1">
    <source>
        <dbReference type="ARBA" id="ARBA00022723"/>
    </source>
</evidence>
<dbReference type="InterPro" id="IPR011611">
    <property type="entry name" value="PfkB_dom"/>
</dbReference>
<dbReference type="PANTHER" id="PTHR42909:SF1">
    <property type="entry name" value="CARBOHYDRATE KINASE PFKB DOMAIN-CONTAINING PROTEIN"/>
    <property type="match status" value="1"/>
</dbReference>
<reference evidence="3 4" key="1">
    <citation type="submission" date="2019-08" db="EMBL/GenBank/DDBJ databases">
        <authorList>
            <person name="Alioto T."/>
            <person name="Alioto T."/>
            <person name="Gomez Garrido J."/>
        </authorList>
    </citation>
    <scope>NUCLEOTIDE SEQUENCE [LARGE SCALE GENOMIC DNA]</scope>
</reference>
<dbReference type="Proteomes" id="UP000325440">
    <property type="component" value="Unassembled WGS sequence"/>
</dbReference>
<accession>A0A5E4M9W9</accession>
<sequence length="246" mass="26901">MLAGRMKQVNGGVARNLADALGRLGHNVRFMSVVGGDSAGQSILESLRHIGTDYVTVFKDIPTSWCVVLQNPQGDCVACIGDMACHRQISVDMIKKNIDLLYQSPLVVVDGNVPADVIDFVVRFCNEENIPVYFETTDIAVAARTFQTDTWKGLSFISPNLNELGRISEVLKNEEARVNYAIKVSVKGDDDDDIMNSSKDVVRKLISHIPVVMLASRQPDDTVSMVHYPAYAVDTPVVSVSGAGDW</sequence>
<dbReference type="GO" id="GO:0005737">
    <property type="term" value="C:cytoplasm"/>
    <property type="evidence" value="ECO:0007669"/>
    <property type="project" value="TreeGrafter"/>
</dbReference>
<keyword evidence="3" id="KW-0808">Transferase</keyword>
<dbReference type="GO" id="GO:0006796">
    <property type="term" value="P:phosphate-containing compound metabolic process"/>
    <property type="evidence" value="ECO:0007669"/>
    <property type="project" value="UniProtKB-ARBA"/>
</dbReference>
<dbReference type="EMBL" id="CABPRJ010000478">
    <property type="protein sequence ID" value="VVC28190.1"/>
    <property type="molecule type" value="Genomic_DNA"/>
</dbReference>
<protein>
    <submittedName>
        <fullName evidence="3">Carbohydrate kinase PfkB,Ribokinase-like</fullName>
    </submittedName>
</protein>
<name>A0A5E4M9W9_9HEMI</name>
<evidence type="ECO:0000313" key="3">
    <source>
        <dbReference type="EMBL" id="VVC28190.1"/>
    </source>
</evidence>
<dbReference type="InterPro" id="IPR029056">
    <property type="entry name" value="Ribokinase-like"/>
</dbReference>
<dbReference type="Pfam" id="PF00294">
    <property type="entry name" value="PfkB"/>
    <property type="match status" value="1"/>
</dbReference>